<evidence type="ECO:0000313" key="2">
    <source>
        <dbReference type="EMBL" id="CAH1393462.1"/>
    </source>
</evidence>
<sequence>MNIILDKSLVRNLSMRLSRSYYSRPPTYSSSMANFSSLRYEQLIPENLVEMNDEECSEIIEGNRENALESSNENQDPSDPVPVEEDNATGPWWSRVCCAAKHPIPTPVAEPDHDNEEVVVPVTEEMKRKKDLCVQNWMELIELDTEVIPVIEIPPTPEPIEPNVEPTTPLPVSRRCDIPMVFSRDEKSAFSRGTHQYYRSSWRLKPSVIGAPETVGYSE</sequence>
<gene>
    <name evidence="2" type="ORF">NEZAVI_LOCUS4133</name>
</gene>
<dbReference type="AlphaFoldDB" id="A0A9P0EE64"/>
<dbReference type="EMBL" id="OV725078">
    <property type="protein sequence ID" value="CAH1393462.1"/>
    <property type="molecule type" value="Genomic_DNA"/>
</dbReference>
<name>A0A9P0EE64_NEZVI</name>
<dbReference type="Proteomes" id="UP001152798">
    <property type="component" value="Chromosome 2"/>
</dbReference>
<reference evidence="2" key="1">
    <citation type="submission" date="2022-01" db="EMBL/GenBank/DDBJ databases">
        <authorList>
            <person name="King R."/>
        </authorList>
    </citation>
    <scope>NUCLEOTIDE SEQUENCE</scope>
</reference>
<evidence type="ECO:0000256" key="1">
    <source>
        <dbReference type="SAM" id="MobiDB-lite"/>
    </source>
</evidence>
<dbReference type="OrthoDB" id="10606254at2759"/>
<proteinExistence type="predicted"/>
<feature type="compositionally biased region" description="Polar residues" evidence="1">
    <location>
        <begin position="68"/>
        <end position="77"/>
    </location>
</feature>
<keyword evidence="3" id="KW-1185">Reference proteome</keyword>
<accession>A0A9P0EE64</accession>
<feature type="region of interest" description="Disordered" evidence="1">
    <location>
        <begin position="65"/>
        <end position="87"/>
    </location>
</feature>
<protein>
    <submittedName>
        <fullName evidence="2">Uncharacterized protein</fullName>
    </submittedName>
</protein>
<organism evidence="2 3">
    <name type="scientific">Nezara viridula</name>
    <name type="common">Southern green stink bug</name>
    <name type="synonym">Cimex viridulus</name>
    <dbReference type="NCBI Taxonomy" id="85310"/>
    <lineage>
        <taxon>Eukaryota</taxon>
        <taxon>Metazoa</taxon>
        <taxon>Ecdysozoa</taxon>
        <taxon>Arthropoda</taxon>
        <taxon>Hexapoda</taxon>
        <taxon>Insecta</taxon>
        <taxon>Pterygota</taxon>
        <taxon>Neoptera</taxon>
        <taxon>Paraneoptera</taxon>
        <taxon>Hemiptera</taxon>
        <taxon>Heteroptera</taxon>
        <taxon>Panheteroptera</taxon>
        <taxon>Pentatomomorpha</taxon>
        <taxon>Pentatomoidea</taxon>
        <taxon>Pentatomidae</taxon>
        <taxon>Pentatominae</taxon>
        <taxon>Nezara</taxon>
    </lineage>
</organism>
<evidence type="ECO:0000313" key="3">
    <source>
        <dbReference type="Proteomes" id="UP001152798"/>
    </source>
</evidence>